<name>A0A8S3HHF3_9BILA</name>
<organism evidence="2 3">
    <name type="scientific">Rotaria magnacalcarata</name>
    <dbReference type="NCBI Taxonomy" id="392030"/>
    <lineage>
        <taxon>Eukaryota</taxon>
        <taxon>Metazoa</taxon>
        <taxon>Spiralia</taxon>
        <taxon>Gnathifera</taxon>
        <taxon>Rotifera</taxon>
        <taxon>Eurotatoria</taxon>
        <taxon>Bdelloidea</taxon>
        <taxon>Philodinida</taxon>
        <taxon>Philodinidae</taxon>
        <taxon>Rotaria</taxon>
    </lineage>
</organism>
<dbReference type="EMBL" id="CAJOBI010318984">
    <property type="protein sequence ID" value="CAF5181936.1"/>
    <property type="molecule type" value="Genomic_DNA"/>
</dbReference>
<protein>
    <submittedName>
        <fullName evidence="2">Uncharacterized protein</fullName>
    </submittedName>
</protein>
<reference evidence="2" key="1">
    <citation type="submission" date="2021-02" db="EMBL/GenBank/DDBJ databases">
        <authorList>
            <person name="Nowell W R."/>
        </authorList>
    </citation>
    <scope>NUCLEOTIDE SEQUENCE</scope>
</reference>
<feature type="compositionally biased region" description="Basic and acidic residues" evidence="1">
    <location>
        <begin position="45"/>
        <end position="55"/>
    </location>
</feature>
<evidence type="ECO:0000313" key="2">
    <source>
        <dbReference type="EMBL" id="CAF5181936.1"/>
    </source>
</evidence>
<feature type="non-terminal residue" evidence="2">
    <location>
        <position position="1"/>
    </location>
</feature>
<feature type="region of interest" description="Disordered" evidence="1">
    <location>
        <begin position="1"/>
        <end position="78"/>
    </location>
</feature>
<gene>
    <name evidence="2" type="ORF">SMN809_LOCUS69218</name>
</gene>
<feature type="compositionally biased region" description="Polar residues" evidence="1">
    <location>
        <begin position="31"/>
        <end position="44"/>
    </location>
</feature>
<dbReference type="Proteomes" id="UP000676336">
    <property type="component" value="Unassembled WGS sequence"/>
</dbReference>
<sequence>MNKSIGKPTKTETSPKHTSKKSRSVLKFAPNITTKVFDSTQKTSKNTDKNEKEKLQSVSQTALPLKSEEQQENPPVISQDQPVQISTTTNMAHVSRKPSQTLIASLPSAKEIIDPVDPLGLQNEIGNQRISDRQTLNTKIDFEEEFKSSQNISTSTEIFQADLEIIQPETTSSGNMNENKTMNFEFNPDVAPLVYFTPVKNDSKQEINIAVAEKVAESINDVEYIRIKARRLLAKTIPSNIVRQLIEEETPIARISSSSNLGTSNEETTFLVAENRKFSDPSAE</sequence>
<accession>A0A8S3HHF3</accession>
<evidence type="ECO:0000313" key="3">
    <source>
        <dbReference type="Proteomes" id="UP000676336"/>
    </source>
</evidence>
<comment type="caution">
    <text evidence="2">The sequence shown here is derived from an EMBL/GenBank/DDBJ whole genome shotgun (WGS) entry which is preliminary data.</text>
</comment>
<dbReference type="AlphaFoldDB" id="A0A8S3HHF3"/>
<proteinExistence type="predicted"/>
<evidence type="ECO:0000256" key="1">
    <source>
        <dbReference type="SAM" id="MobiDB-lite"/>
    </source>
</evidence>